<accession>A0A365UCE1</accession>
<dbReference type="Pfam" id="PF12973">
    <property type="entry name" value="Cupin_7"/>
    <property type="match status" value="1"/>
</dbReference>
<feature type="domain" description="ChrR-like cupin" evidence="1">
    <location>
        <begin position="20"/>
        <end position="116"/>
    </location>
</feature>
<proteinExistence type="predicted"/>
<dbReference type="Proteomes" id="UP000253370">
    <property type="component" value="Unassembled WGS sequence"/>
</dbReference>
<dbReference type="RefSeq" id="WP_113287834.1">
    <property type="nucleotide sequence ID" value="NZ_QNTQ01000002.1"/>
</dbReference>
<dbReference type="InterPro" id="IPR014710">
    <property type="entry name" value="RmlC-like_jellyroll"/>
</dbReference>
<reference evidence="2 3" key="1">
    <citation type="submission" date="2018-07" db="EMBL/GenBank/DDBJ databases">
        <title>Rhodosalinus sp. strain E84T genomic sequence and assembly.</title>
        <authorList>
            <person name="Liu Z.-W."/>
            <person name="Lu D.-C."/>
        </authorList>
    </citation>
    <scope>NUCLEOTIDE SEQUENCE [LARGE SCALE GENOMIC DNA]</scope>
    <source>
        <strain evidence="2 3">E84</strain>
    </source>
</reference>
<dbReference type="SUPFAM" id="SSF51182">
    <property type="entry name" value="RmlC-like cupins"/>
    <property type="match status" value="1"/>
</dbReference>
<evidence type="ECO:0000259" key="1">
    <source>
        <dbReference type="Pfam" id="PF12973"/>
    </source>
</evidence>
<protein>
    <recommendedName>
        <fullName evidence="1">ChrR-like cupin domain-containing protein</fullName>
    </recommendedName>
</protein>
<gene>
    <name evidence="2" type="ORF">DRV85_02355</name>
</gene>
<evidence type="ECO:0000313" key="3">
    <source>
        <dbReference type="Proteomes" id="UP000253370"/>
    </source>
</evidence>
<organism evidence="2 3">
    <name type="scientific">Rhodosalinus halophilus</name>
    <dbReference type="NCBI Taxonomy" id="2259333"/>
    <lineage>
        <taxon>Bacteria</taxon>
        <taxon>Pseudomonadati</taxon>
        <taxon>Pseudomonadota</taxon>
        <taxon>Alphaproteobacteria</taxon>
        <taxon>Rhodobacterales</taxon>
        <taxon>Paracoccaceae</taxon>
        <taxon>Rhodosalinus</taxon>
    </lineage>
</organism>
<dbReference type="Gene3D" id="2.60.120.10">
    <property type="entry name" value="Jelly Rolls"/>
    <property type="match status" value="1"/>
</dbReference>
<dbReference type="AlphaFoldDB" id="A0A365UCE1"/>
<dbReference type="EMBL" id="QNTQ01000002">
    <property type="protein sequence ID" value="RBI86986.1"/>
    <property type="molecule type" value="Genomic_DNA"/>
</dbReference>
<keyword evidence="3" id="KW-1185">Reference proteome</keyword>
<dbReference type="OrthoDB" id="564955at2"/>
<evidence type="ECO:0000313" key="2">
    <source>
        <dbReference type="EMBL" id="RBI86986.1"/>
    </source>
</evidence>
<dbReference type="InterPro" id="IPR011051">
    <property type="entry name" value="RmlC_Cupin_sf"/>
</dbReference>
<name>A0A365UCE1_9RHOB</name>
<comment type="caution">
    <text evidence="2">The sequence shown here is derived from an EMBL/GenBank/DDBJ whole genome shotgun (WGS) entry which is preliminary data.</text>
</comment>
<dbReference type="InterPro" id="IPR025979">
    <property type="entry name" value="ChrR-like_cupin_dom"/>
</dbReference>
<sequence length="159" mass="17585">MRDEQTYPDRQDHEVWEDGSLVVRAEQIDWVPWALPGTWFKLLDYNRNHSWFVFLLKVDPDAPEVTHKHIGAANAYILQGGFSYDKGGVRAGDYFVEAGGISHTPKSDPDGCIMLGFTNGALAGLDEDGSPAGIIDVDWMVEQAKAHGAFGHLEKAVRS</sequence>